<proteinExistence type="predicted"/>
<dbReference type="AlphaFoldDB" id="A0A9E3LUX6"/>
<dbReference type="InterPro" id="IPR029057">
    <property type="entry name" value="PRTase-like"/>
</dbReference>
<protein>
    <submittedName>
        <fullName evidence="2">Phosphoribosyltransferase</fullName>
    </submittedName>
</protein>
<evidence type="ECO:0000313" key="2">
    <source>
        <dbReference type="EMBL" id="MBW4434591.1"/>
    </source>
</evidence>
<sequence>MVFKDRTTAGRLLSAPLAAYATRKNVIVLALPRGGVPVAFEVARRINAPLDVFVVRKLGVPGHEELAMGAIASGGLRVLNDGVVQMFDLSQDVIDQVATKEQRELQRREHLYRDDRPFPILREHTVILVDDGLATGTTMRAAVMALLQQQPASLVVAVPVSSPEACQEIQALVDEVVCLETPDPFYSVGLWYQDFPQTSDVEVRDLLKRASDNNQQSMVSS</sequence>
<organism evidence="2 3">
    <name type="scientific">Pelatocladus maniniholoensis HA4357-MV3</name>
    <dbReference type="NCBI Taxonomy" id="1117104"/>
    <lineage>
        <taxon>Bacteria</taxon>
        <taxon>Bacillati</taxon>
        <taxon>Cyanobacteriota</taxon>
        <taxon>Cyanophyceae</taxon>
        <taxon>Nostocales</taxon>
        <taxon>Nostocaceae</taxon>
        <taxon>Pelatocladus</taxon>
    </lineage>
</organism>
<comment type="caution">
    <text evidence="2">The sequence shown here is derived from an EMBL/GenBank/DDBJ whole genome shotgun (WGS) entry which is preliminary data.</text>
</comment>
<evidence type="ECO:0000313" key="3">
    <source>
        <dbReference type="Proteomes" id="UP000813215"/>
    </source>
</evidence>
<reference evidence="2" key="1">
    <citation type="submission" date="2021-05" db="EMBL/GenBank/DDBJ databases">
        <authorList>
            <person name="Pietrasiak N."/>
            <person name="Ward R."/>
            <person name="Stajich J.E."/>
            <person name="Kurbessoian T."/>
        </authorList>
    </citation>
    <scope>NUCLEOTIDE SEQUENCE</scope>
    <source>
        <strain evidence="2">HA4357-MV3</strain>
    </source>
</reference>
<reference evidence="2" key="2">
    <citation type="journal article" date="2022" name="Microbiol. Resour. Announc.">
        <title>Metagenome Sequencing to Explore Phylogenomics of Terrestrial Cyanobacteria.</title>
        <authorList>
            <person name="Ward R.D."/>
            <person name="Stajich J.E."/>
            <person name="Johansen J.R."/>
            <person name="Huntemann M."/>
            <person name="Clum A."/>
            <person name="Foster B."/>
            <person name="Foster B."/>
            <person name="Roux S."/>
            <person name="Palaniappan K."/>
            <person name="Varghese N."/>
            <person name="Mukherjee S."/>
            <person name="Reddy T.B.K."/>
            <person name="Daum C."/>
            <person name="Copeland A."/>
            <person name="Chen I.A."/>
            <person name="Ivanova N.N."/>
            <person name="Kyrpides N.C."/>
            <person name="Shapiro N."/>
            <person name="Eloe-Fadrosh E.A."/>
            <person name="Pietrasiak N."/>
        </authorList>
    </citation>
    <scope>NUCLEOTIDE SEQUENCE</scope>
    <source>
        <strain evidence="2">HA4357-MV3</strain>
    </source>
</reference>
<dbReference type="Gene3D" id="3.40.50.2020">
    <property type="match status" value="1"/>
</dbReference>
<keyword evidence="2" id="KW-0808">Transferase</keyword>
<dbReference type="GO" id="GO:0016757">
    <property type="term" value="F:glycosyltransferase activity"/>
    <property type="evidence" value="ECO:0007669"/>
    <property type="project" value="UniProtKB-KW"/>
</dbReference>
<name>A0A9E3LUX6_9NOST</name>
<dbReference type="EMBL" id="JAHHHW010000135">
    <property type="protein sequence ID" value="MBW4434591.1"/>
    <property type="molecule type" value="Genomic_DNA"/>
</dbReference>
<dbReference type="Pfam" id="PF00156">
    <property type="entry name" value="Pribosyltran"/>
    <property type="match status" value="1"/>
</dbReference>
<keyword evidence="2" id="KW-0328">Glycosyltransferase</keyword>
<gene>
    <name evidence="2" type="ORF">KME28_23465</name>
</gene>
<dbReference type="Gene3D" id="3.30.1310.20">
    <property type="entry name" value="PRTase-like"/>
    <property type="match status" value="1"/>
</dbReference>
<dbReference type="SUPFAM" id="SSF53271">
    <property type="entry name" value="PRTase-like"/>
    <property type="match status" value="1"/>
</dbReference>
<dbReference type="CDD" id="cd06223">
    <property type="entry name" value="PRTases_typeI"/>
    <property type="match status" value="1"/>
</dbReference>
<accession>A0A9E3LUX6</accession>
<feature type="domain" description="Phosphoribosyltransferase" evidence="1">
    <location>
        <begin position="21"/>
        <end position="182"/>
    </location>
</feature>
<dbReference type="InterPro" id="IPR000836">
    <property type="entry name" value="PRTase_dom"/>
</dbReference>
<evidence type="ECO:0000259" key="1">
    <source>
        <dbReference type="Pfam" id="PF00156"/>
    </source>
</evidence>
<dbReference type="Proteomes" id="UP000813215">
    <property type="component" value="Unassembled WGS sequence"/>
</dbReference>